<dbReference type="PANTHER" id="PTHR14682:SF1">
    <property type="entry name" value="KATNB1-LIKE PROTEIN 1"/>
    <property type="match status" value="1"/>
</dbReference>
<gene>
    <name evidence="6" type="primary">LOC115413555</name>
</gene>
<evidence type="ECO:0000313" key="6">
    <source>
        <dbReference type="Ensembl" id="ENSSORP00005049514.1"/>
    </source>
</evidence>
<dbReference type="PANTHER" id="PTHR14682">
    <property type="entry name" value="KATNB1-LIKE PROTEIN 1"/>
    <property type="match status" value="1"/>
</dbReference>
<evidence type="ECO:0000256" key="4">
    <source>
        <dbReference type="SAM" id="MobiDB-lite"/>
    </source>
</evidence>
<dbReference type="GO" id="GO:0005856">
    <property type="term" value="C:cytoskeleton"/>
    <property type="evidence" value="ECO:0007669"/>
    <property type="project" value="UniProtKB-SubCell"/>
</dbReference>
<dbReference type="RefSeq" id="XP_029982348.1">
    <property type="nucleotide sequence ID" value="XM_030126488.1"/>
</dbReference>
<dbReference type="InterPro" id="IPR042404">
    <property type="entry name" value="KATNBL1"/>
</dbReference>
<reference evidence="6" key="1">
    <citation type="submission" date="2019-06" db="EMBL/GenBank/DDBJ databases">
        <authorList>
            <consortium name="Wellcome Sanger Institute Data Sharing"/>
        </authorList>
    </citation>
    <scope>NUCLEOTIDE SEQUENCE [LARGE SCALE GENOMIC DNA]</scope>
</reference>
<feature type="domain" description="Katanin p80 subunit C-terminal" evidence="5">
    <location>
        <begin position="141"/>
        <end position="294"/>
    </location>
</feature>
<dbReference type="RefSeq" id="XP_029982347.1">
    <property type="nucleotide sequence ID" value="XM_030126487.1"/>
</dbReference>
<dbReference type="Proteomes" id="UP000472271">
    <property type="component" value="Chromosome 22"/>
</dbReference>
<dbReference type="Pfam" id="PF13925">
    <property type="entry name" value="Katanin_con80"/>
    <property type="match status" value="1"/>
</dbReference>
<dbReference type="RefSeq" id="XP_029982349.1">
    <property type="nucleotide sequence ID" value="XM_030126489.1"/>
</dbReference>
<evidence type="ECO:0000256" key="3">
    <source>
        <dbReference type="ARBA" id="ARBA00023212"/>
    </source>
</evidence>
<dbReference type="GO" id="GO:0008017">
    <property type="term" value="F:microtubule binding"/>
    <property type="evidence" value="ECO:0007669"/>
    <property type="project" value="InterPro"/>
</dbReference>
<dbReference type="GO" id="GO:0005730">
    <property type="term" value="C:nucleolus"/>
    <property type="evidence" value="ECO:0007669"/>
    <property type="project" value="TreeGrafter"/>
</dbReference>
<keyword evidence="3" id="KW-0206">Cytoskeleton</keyword>
<dbReference type="GeneID" id="115413555"/>
<evidence type="ECO:0000256" key="1">
    <source>
        <dbReference type="ARBA" id="ARBA00004245"/>
    </source>
</evidence>
<name>A0A673C8D8_9TELE</name>
<evidence type="ECO:0000313" key="7">
    <source>
        <dbReference type="Proteomes" id="UP000472271"/>
    </source>
</evidence>
<organism evidence="6 7">
    <name type="scientific">Sphaeramia orbicularis</name>
    <name type="common">orbiculate cardinalfish</name>
    <dbReference type="NCBI Taxonomy" id="375764"/>
    <lineage>
        <taxon>Eukaryota</taxon>
        <taxon>Metazoa</taxon>
        <taxon>Chordata</taxon>
        <taxon>Craniata</taxon>
        <taxon>Vertebrata</taxon>
        <taxon>Euteleostomi</taxon>
        <taxon>Actinopterygii</taxon>
        <taxon>Neopterygii</taxon>
        <taxon>Teleostei</taxon>
        <taxon>Neoteleostei</taxon>
        <taxon>Acanthomorphata</taxon>
        <taxon>Gobiaria</taxon>
        <taxon>Kurtiformes</taxon>
        <taxon>Apogonoidei</taxon>
        <taxon>Apogonidae</taxon>
        <taxon>Apogoninae</taxon>
        <taxon>Sphaeramia</taxon>
    </lineage>
</organism>
<reference evidence="6" key="3">
    <citation type="submission" date="2025-09" db="UniProtKB">
        <authorList>
            <consortium name="Ensembl"/>
        </authorList>
    </citation>
    <scope>IDENTIFICATION</scope>
</reference>
<feature type="compositionally biased region" description="Basic and acidic residues" evidence="4">
    <location>
        <begin position="1"/>
        <end position="19"/>
    </location>
</feature>
<dbReference type="InterPro" id="IPR028021">
    <property type="entry name" value="Katanin_C-terminal"/>
</dbReference>
<accession>A0A673C8D8</accession>
<dbReference type="Ensembl" id="ENSSORT00005050716.1">
    <property type="protein sequence ID" value="ENSSORP00005049514.1"/>
    <property type="gene ID" value="ENSSORG00005022471.1"/>
</dbReference>
<reference evidence="6" key="2">
    <citation type="submission" date="2025-08" db="UniProtKB">
        <authorList>
            <consortium name="Ensembl"/>
        </authorList>
    </citation>
    <scope>IDENTIFICATION</scope>
</reference>
<keyword evidence="7" id="KW-1185">Reference proteome</keyword>
<comment type="subcellular location">
    <subcellularLocation>
        <location evidence="1">Cytoplasm</location>
        <location evidence="1">Cytoskeleton</location>
    </subcellularLocation>
</comment>
<evidence type="ECO:0000259" key="5">
    <source>
        <dbReference type="Pfam" id="PF13925"/>
    </source>
</evidence>
<protein>
    <submittedName>
        <fullName evidence="6">KATNB1-like protein 1</fullName>
    </submittedName>
</protein>
<proteinExistence type="predicted"/>
<feature type="region of interest" description="Disordered" evidence="4">
    <location>
        <begin position="1"/>
        <end position="56"/>
    </location>
</feature>
<sequence>MDSNGEDREYQTVEQDTSHYRVSYAHPRNTKVVDYHKSDESSKKRFPVSRSGNNPSRVKRVVSCKRKTHHLTVTRKKQLGPGRTYDAANKENEIKSMQDMQQEMIFDMDPWDFPLNVDDNHKTGRTGSEQTDYSTLAELRRDHNLMTDVLFGRNLRLKVAFTLWQRNFGELLTYLLRIQDAGVFVDFLPLISKSINEDSPKISIGCCVDLFPLVRKVLSTPYEEYLIVGLRWIYSVLKNWWEELKASGSSGSSKVSLDKNFQVFNQYLMELWQQEPLLKSVPGTAGDIAKVIDSFLSQLN</sequence>
<keyword evidence="2" id="KW-0963">Cytoplasm</keyword>
<feature type="compositionally biased region" description="Basic and acidic residues" evidence="4">
    <location>
        <begin position="31"/>
        <end position="43"/>
    </location>
</feature>
<dbReference type="AlphaFoldDB" id="A0A673C8D8"/>
<evidence type="ECO:0000256" key="2">
    <source>
        <dbReference type="ARBA" id="ARBA00022490"/>
    </source>
</evidence>